<feature type="region of interest" description="Disordered" evidence="1">
    <location>
        <begin position="289"/>
        <end position="317"/>
    </location>
</feature>
<dbReference type="EMBL" id="VTHL01000026">
    <property type="protein sequence ID" value="TYZ06263.1"/>
    <property type="molecule type" value="Genomic_DNA"/>
</dbReference>
<dbReference type="RefSeq" id="WP_149072548.1">
    <property type="nucleotide sequence ID" value="NZ_VTHL01000026.1"/>
</dbReference>
<dbReference type="InterPro" id="IPR025404">
    <property type="entry name" value="DUF4130"/>
</dbReference>
<gene>
    <name evidence="3" type="ORF">FY528_18670</name>
</gene>
<evidence type="ECO:0000256" key="1">
    <source>
        <dbReference type="SAM" id="MobiDB-lite"/>
    </source>
</evidence>
<evidence type="ECO:0000259" key="2">
    <source>
        <dbReference type="Pfam" id="PF13566"/>
    </source>
</evidence>
<dbReference type="AlphaFoldDB" id="A0A5D6US20"/>
<organism evidence="3 4">
    <name type="scientific">Hymenobacter lutimineralis</name>
    <dbReference type="NCBI Taxonomy" id="2606448"/>
    <lineage>
        <taxon>Bacteria</taxon>
        <taxon>Pseudomonadati</taxon>
        <taxon>Bacteroidota</taxon>
        <taxon>Cytophagia</taxon>
        <taxon>Cytophagales</taxon>
        <taxon>Hymenobacteraceae</taxon>
        <taxon>Hymenobacter</taxon>
    </lineage>
</organism>
<evidence type="ECO:0000313" key="3">
    <source>
        <dbReference type="EMBL" id="TYZ06263.1"/>
    </source>
</evidence>
<accession>A0A5D6US20</accession>
<feature type="domain" description="DUF4130" evidence="2">
    <location>
        <begin position="112"/>
        <end position="281"/>
    </location>
</feature>
<evidence type="ECO:0000313" key="4">
    <source>
        <dbReference type="Proteomes" id="UP000322791"/>
    </source>
</evidence>
<name>A0A5D6US20_9BACT</name>
<dbReference type="Proteomes" id="UP000322791">
    <property type="component" value="Unassembled WGS sequence"/>
</dbReference>
<sequence length="317" mass="36995">MSQSLPLRRPAASVGPAATRRPGVPELRQAPLDYTYDGSFEGLLTVLFTIYERKAAPNSIQAHGAMQGGLFAQPVAVATDETLSARVWKNLLRYLDKDARTRLFHVFLSEAPDRELLIFRYADLAMRTGRDISENYADDNVRRVQRLAQQMYREKHRMEAFVRFEKTQDGLFHATIEPDFDVLPLIAAHFTKRYADQRWLIYDRRRRYGLYYDLHQTDVVEFDSATPRHSSAVSATVLDEREPLFQVLWQAYFDHVNIPERKNLKLHRRHMPLRYWRYLSEKQPREQRFAAIRNKRPVQSPTTASLPSTTPDGNEKD</sequence>
<comment type="caution">
    <text evidence="3">The sequence shown here is derived from an EMBL/GenBank/DDBJ whole genome shotgun (WGS) entry which is preliminary data.</text>
</comment>
<dbReference type="NCBIfam" id="TIGR03915">
    <property type="entry name" value="SAM_7_link_chp"/>
    <property type="match status" value="1"/>
</dbReference>
<proteinExistence type="predicted"/>
<dbReference type="InterPro" id="IPR023875">
    <property type="entry name" value="DNA_repair_put"/>
</dbReference>
<feature type="compositionally biased region" description="Low complexity" evidence="1">
    <location>
        <begin position="300"/>
        <end position="311"/>
    </location>
</feature>
<feature type="region of interest" description="Disordered" evidence="1">
    <location>
        <begin position="1"/>
        <end position="23"/>
    </location>
</feature>
<reference evidence="3 4" key="1">
    <citation type="submission" date="2019-08" db="EMBL/GenBank/DDBJ databases">
        <authorList>
            <person name="Seo M.-J."/>
        </authorList>
    </citation>
    <scope>NUCLEOTIDE SEQUENCE [LARGE SCALE GENOMIC DNA]</scope>
    <source>
        <strain evidence="3 4">KIGAM108</strain>
    </source>
</reference>
<protein>
    <submittedName>
        <fullName evidence="3">DNA metabolism protein</fullName>
    </submittedName>
</protein>
<dbReference type="Pfam" id="PF13566">
    <property type="entry name" value="DUF4130"/>
    <property type="match status" value="1"/>
</dbReference>
<keyword evidence="4" id="KW-1185">Reference proteome</keyword>